<dbReference type="AlphaFoldDB" id="A0A7S2TWE3"/>
<gene>
    <name evidence="1" type="ORF">LSP00402_LOCUS14689</name>
</gene>
<reference evidence="1" key="1">
    <citation type="submission" date="2021-01" db="EMBL/GenBank/DDBJ databases">
        <authorList>
            <person name="Corre E."/>
            <person name="Pelletier E."/>
            <person name="Niang G."/>
            <person name="Scheremetjew M."/>
            <person name="Finn R."/>
            <person name="Kale V."/>
            <person name="Holt S."/>
            <person name="Cochrane G."/>
            <person name="Meng A."/>
            <person name="Brown T."/>
            <person name="Cohen L."/>
        </authorList>
    </citation>
    <scope>NUCLEOTIDE SEQUENCE</scope>
    <source>
        <strain evidence="1">CCMP622</strain>
    </source>
</reference>
<protein>
    <submittedName>
        <fullName evidence="1">Uncharacterized protein</fullName>
    </submittedName>
</protein>
<name>A0A7S2TWE3_9EUKA</name>
<evidence type="ECO:0000313" key="1">
    <source>
        <dbReference type="EMBL" id="CAD9770701.1"/>
    </source>
</evidence>
<proteinExistence type="predicted"/>
<organism evidence="1">
    <name type="scientific">Lotharella oceanica</name>
    <dbReference type="NCBI Taxonomy" id="641309"/>
    <lineage>
        <taxon>Eukaryota</taxon>
        <taxon>Sar</taxon>
        <taxon>Rhizaria</taxon>
        <taxon>Cercozoa</taxon>
        <taxon>Chlorarachniophyceae</taxon>
        <taxon>Lotharella</taxon>
    </lineage>
</organism>
<accession>A0A7S2TWE3</accession>
<sequence>MDFDQLHKNFGHSVVSMKAGKSMYAIVSSTVYAELLRYRLGLLTAKPTQDHDSQDSDWKQHLKAPRTVFGLQIIRENDPWGPELPPCSQTGCKRRRTAYKCSATRR</sequence>
<dbReference type="EMBL" id="HBHP01023617">
    <property type="protein sequence ID" value="CAD9770701.1"/>
    <property type="molecule type" value="Transcribed_RNA"/>
</dbReference>